<dbReference type="AlphaFoldDB" id="A0A6A5V2G3"/>
<feature type="compositionally biased region" description="Polar residues" evidence="1">
    <location>
        <begin position="232"/>
        <end position="247"/>
    </location>
</feature>
<sequence>MAPQPRSSDSNMSYERAVTFQELGEMAMTQAADRTPSPLFARIQRASWQALSKAGVSSGFDSLEAEMEAFKLDLEKGGCGKKASDKTKEEKTKGTETGKEKMMVFKDECVVPDVTYRPSQVPPSPAVTPLLDTKSSSIAVHLRANSDPAVPRSQLSKALKAATTTNVAADRLPTGDDDDGTYRTALLAQLADISHQRADLLSRLGQLNVQEQTILAELTNGSAHVTLPPAPASSNEKAAQVPPSTSAPRPRRGNTHLPQTAVPDRVPSKTALPTGKHTPRPMTVKRMPLLDKTEKIVEREVQRGTVGQPDSTHEPRCQLVATSGSPVKRVWTRGQAKMGLSTKEYVYATTSTTMPTKFGDKRVALGTASAQQGGAPKAKSTVSYRGGTPGPKYEPRMPDWKVPTTLGRKWWEF</sequence>
<evidence type="ECO:0000313" key="2">
    <source>
        <dbReference type="EMBL" id="KAF1971431.1"/>
    </source>
</evidence>
<organism evidence="2 3">
    <name type="scientific">Bimuria novae-zelandiae CBS 107.79</name>
    <dbReference type="NCBI Taxonomy" id="1447943"/>
    <lineage>
        <taxon>Eukaryota</taxon>
        <taxon>Fungi</taxon>
        <taxon>Dikarya</taxon>
        <taxon>Ascomycota</taxon>
        <taxon>Pezizomycotina</taxon>
        <taxon>Dothideomycetes</taxon>
        <taxon>Pleosporomycetidae</taxon>
        <taxon>Pleosporales</taxon>
        <taxon>Massarineae</taxon>
        <taxon>Didymosphaeriaceae</taxon>
        <taxon>Bimuria</taxon>
    </lineage>
</organism>
<dbReference type="EMBL" id="ML976693">
    <property type="protein sequence ID" value="KAF1971431.1"/>
    <property type="molecule type" value="Genomic_DNA"/>
</dbReference>
<keyword evidence="3" id="KW-1185">Reference proteome</keyword>
<feature type="region of interest" description="Disordered" evidence="1">
    <location>
        <begin position="368"/>
        <end position="399"/>
    </location>
</feature>
<dbReference type="Proteomes" id="UP000800036">
    <property type="component" value="Unassembled WGS sequence"/>
</dbReference>
<evidence type="ECO:0000256" key="1">
    <source>
        <dbReference type="SAM" id="MobiDB-lite"/>
    </source>
</evidence>
<evidence type="ECO:0000313" key="3">
    <source>
        <dbReference type="Proteomes" id="UP000800036"/>
    </source>
</evidence>
<accession>A0A6A5V2G3</accession>
<name>A0A6A5V2G3_9PLEO</name>
<protein>
    <submittedName>
        <fullName evidence="2">Uncharacterized protein</fullName>
    </submittedName>
</protein>
<reference evidence="2" key="1">
    <citation type="journal article" date="2020" name="Stud. Mycol.">
        <title>101 Dothideomycetes genomes: a test case for predicting lifestyles and emergence of pathogens.</title>
        <authorList>
            <person name="Haridas S."/>
            <person name="Albert R."/>
            <person name="Binder M."/>
            <person name="Bloem J."/>
            <person name="Labutti K."/>
            <person name="Salamov A."/>
            <person name="Andreopoulos B."/>
            <person name="Baker S."/>
            <person name="Barry K."/>
            <person name="Bills G."/>
            <person name="Bluhm B."/>
            <person name="Cannon C."/>
            <person name="Castanera R."/>
            <person name="Culley D."/>
            <person name="Daum C."/>
            <person name="Ezra D."/>
            <person name="Gonzalez J."/>
            <person name="Henrissat B."/>
            <person name="Kuo A."/>
            <person name="Liang C."/>
            <person name="Lipzen A."/>
            <person name="Lutzoni F."/>
            <person name="Magnuson J."/>
            <person name="Mondo S."/>
            <person name="Nolan M."/>
            <person name="Ohm R."/>
            <person name="Pangilinan J."/>
            <person name="Park H.-J."/>
            <person name="Ramirez L."/>
            <person name="Alfaro M."/>
            <person name="Sun H."/>
            <person name="Tritt A."/>
            <person name="Yoshinaga Y."/>
            <person name="Zwiers L.-H."/>
            <person name="Turgeon B."/>
            <person name="Goodwin S."/>
            <person name="Spatafora J."/>
            <person name="Crous P."/>
            <person name="Grigoriev I."/>
        </authorList>
    </citation>
    <scope>NUCLEOTIDE SEQUENCE</scope>
    <source>
        <strain evidence="2">CBS 107.79</strain>
    </source>
</reference>
<gene>
    <name evidence="2" type="ORF">BU23DRAFT_182380</name>
</gene>
<feature type="region of interest" description="Disordered" evidence="1">
    <location>
        <begin position="225"/>
        <end position="282"/>
    </location>
</feature>
<proteinExistence type="predicted"/>